<dbReference type="AlphaFoldDB" id="A0A060SJG1"/>
<gene>
    <name evidence="1" type="ORF">BN946_scf184632.g12</name>
</gene>
<protein>
    <recommendedName>
        <fullName evidence="3">F-box domain-containing protein</fullName>
    </recommendedName>
</protein>
<dbReference type="Gene3D" id="3.80.10.10">
    <property type="entry name" value="Ribonuclease Inhibitor"/>
    <property type="match status" value="1"/>
</dbReference>
<dbReference type="OrthoDB" id="2908272at2759"/>
<dbReference type="InterPro" id="IPR032675">
    <property type="entry name" value="LRR_dom_sf"/>
</dbReference>
<proteinExistence type="predicted"/>
<accession>A0A060SJG1</accession>
<dbReference type="HOGENOM" id="CLU_027521_0_0_1"/>
<comment type="caution">
    <text evidence="1">The sequence shown here is derived from an EMBL/GenBank/DDBJ whole genome shotgun (WGS) entry which is preliminary data.</text>
</comment>
<dbReference type="Proteomes" id="UP000029665">
    <property type="component" value="Unassembled WGS sequence"/>
</dbReference>
<dbReference type="OMA" id="HATDIRI"/>
<dbReference type="SUPFAM" id="SSF52047">
    <property type="entry name" value="RNI-like"/>
    <property type="match status" value="1"/>
</dbReference>
<organism evidence="1 2">
    <name type="scientific">Pycnoporus cinnabarinus</name>
    <name type="common">Cinnabar-red polypore</name>
    <name type="synonym">Trametes cinnabarina</name>
    <dbReference type="NCBI Taxonomy" id="5643"/>
    <lineage>
        <taxon>Eukaryota</taxon>
        <taxon>Fungi</taxon>
        <taxon>Dikarya</taxon>
        <taxon>Basidiomycota</taxon>
        <taxon>Agaricomycotina</taxon>
        <taxon>Agaricomycetes</taxon>
        <taxon>Polyporales</taxon>
        <taxon>Polyporaceae</taxon>
        <taxon>Trametes</taxon>
    </lineage>
</organism>
<reference evidence="1" key="1">
    <citation type="submission" date="2014-01" db="EMBL/GenBank/DDBJ databases">
        <title>The genome of the white-rot fungus Pycnoporus cinnabarinus: a basidiomycete model with a versatile arsenal for lignocellulosic biomass breakdown.</title>
        <authorList>
            <person name="Levasseur A."/>
            <person name="Lomascolo A."/>
            <person name="Ruiz-Duenas F.J."/>
            <person name="Uzan E."/>
            <person name="Piumi F."/>
            <person name="Kues U."/>
            <person name="Ram A.F.J."/>
            <person name="Murat C."/>
            <person name="Haon M."/>
            <person name="Benoit I."/>
            <person name="Arfi Y."/>
            <person name="Chevret D."/>
            <person name="Drula E."/>
            <person name="Kwon M.J."/>
            <person name="Gouret P."/>
            <person name="Lesage-Meessen L."/>
            <person name="Lombard V."/>
            <person name="Mariette J."/>
            <person name="Noirot C."/>
            <person name="Park J."/>
            <person name="Patyshakuliyeva A."/>
            <person name="Wieneger R.A.B."/>
            <person name="Wosten H.A.B."/>
            <person name="Martin F."/>
            <person name="Coutinho P.M."/>
            <person name="de Vries R."/>
            <person name="Martinez A.T."/>
            <person name="Klopp C."/>
            <person name="Pontarotti P."/>
            <person name="Henrissat B."/>
            <person name="Record E."/>
        </authorList>
    </citation>
    <scope>NUCLEOTIDE SEQUENCE [LARGE SCALE GENOMIC DNA]</scope>
    <source>
        <strain evidence="1">BRFM137</strain>
    </source>
</reference>
<sequence>MTELIPNEVLECILHHILVIPTATFEAWRTPATFAGSPRSTISEVLLVSKRWYELGTPSLYESAILRTKRQVRSFAFSTKKVNDRGVKRGRYLRRLRIEGGYGDRVKAILENSPDIVHLFMGFDISLDDSSAGLKRALQRINPTRLFMDSTPGPHFTAQNTMSLHAALGGALPSWTNLKRIDTSPEFMFGTPMKPPLAHLPALEHLNMTAYTATMNYDLILLDYVIPNPAVKCIQIRDGKKWLSWTCITNRYPRDKIFLGEGKNMTRWAEFPMPQDLRWPGALSLPELPDKIWTRILGYATHVHGYNYLEFDDALVDLSKRAEVNTTRTNILLVSKRFHRLGLRYLYAIPHVTSDQAAAGLVAQLESSRELAAFLRVLHVRDEVFLRPGLCLRAPLVNLVRVKARIQVLPELGQHFQSDEASPLEWAAQVLPTSIAVAPHTFSKFAHLGCLSLAGGHGERLNDASLTALPQLAVMKLQVPGPGMFALFAAMDSLPALREFGLTVAHADDALEFFRKHGKKLQTLSLYFAGDSGSGPAAVPVLDHCPNLTELRLTTPELNNFVPVPSLKKYLSSLHLCPIPPSEGLHFPIQPFGSEHVYPQEGVKHWDAFLDFLTKHRSKLPSLDELRTLSRLEWPMHELAYEHSFATSLALELHELGIALADKEGTRWTRCTPISFPKLRRAKHADARAGNLGSFGLSGIKSGATVEPA</sequence>
<name>A0A060SJG1_PYCCI</name>
<evidence type="ECO:0000313" key="1">
    <source>
        <dbReference type="EMBL" id="CDO74555.1"/>
    </source>
</evidence>
<evidence type="ECO:0000313" key="2">
    <source>
        <dbReference type="Proteomes" id="UP000029665"/>
    </source>
</evidence>
<dbReference type="EMBL" id="CCBP010000183">
    <property type="protein sequence ID" value="CDO74555.1"/>
    <property type="molecule type" value="Genomic_DNA"/>
</dbReference>
<evidence type="ECO:0008006" key="3">
    <source>
        <dbReference type="Google" id="ProtNLM"/>
    </source>
</evidence>
<keyword evidence="2" id="KW-1185">Reference proteome</keyword>